<evidence type="ECO:0000256" key="7">
    <source>
        <dbReference type="PIRSR" id="PIRSR000429-1"/>
    </source>
</evidence>
<name>A0A317XXP3_9BASI</name>
<dbReference type="Proteomes" id="UP000246740">
    <property type="component" value="Unassembled WGS sequence"/>
</dbReference>
<dbReference type="EC" id="2.3.1.16" evidence="5"/>
<dbReference type="InterPro" id="IPR002155">
    <property type="entry name" value="Thiolase"/>
</dbReference>
<evidence type="ECO:0000256" key="3">
    <source>
        <dbReference type="ARBA" id="ARBA00022679"/>
    </source>
</evidence>
<dbReference type="GO" id="GO:0006635">
    <property type="term" value="P:fatty acid beta-oxidation"/>
    <property type="evidence" value="ECO:0007669"/>
    <property type="project" value="TreeGrafter"/>
</dbReference>
<dbReference type="Gene3D" id="3.40.47.10">
    <property type="match status" value="2"/>
</dbReference>
<evidence type="ECO:0000256" key="6">
    <source>
        <dbReference type="ARBA" id="ARBA00047605"/>
    </source>
</evidence>
<feature type="domain" description="Thiolase C-terminal" evidence="11">
    <location>
        <begin position="301"/>
        <end position="420"/>
    </location>
</feature>
<dbReference type="InterPro" id="IPR020610">
    <property type="entry name" value="Thiolase_AS"/>
</dbReference>
<dbReference type="PROSITE" id="PS00098">
    <property type="entry name" value="THIOLASE_1"/>
    <property type="match status" value="1"/>
</dbReference>
<evidence type="ECO:0000256" key="9">
    <source>
        <dbReference type="SAM" id="MobiDB-lite"/>
    </source>
</evidence>
<dbReference type="InterPro" id="IPR020616">
    <property type="entry name" value="Thiolase_N"/>
</dbReference>
<evidence type="ECO:0000256" key="5">
    <source>
        <dbReference type="ARBA" id="ARBA00024073"/>
    </source>
</evidence>
<dbReference type="Pfam" id="PF02803">
    <property type="entry name" value="Thiolase_C"/>
    <property type="match status" value="1"/>
</dbReference>
<dbReference type="SUPFAM" id="SSF53901">
    <property type="entry name" value="Thiolase-like"/>
    <property type="match status" value="2"/>
</dbReference>
<dbReference type="InParanoid" id="A0A317XXP3"/>
<proteinExistence type="inferred from homology"/>
<comment type="pathway">
    <text evidence="1">Lipid metabolism; fatty acid metabolism.</text>
</comment>
<feature type="region of interest" description="Disordered" evidence="9">
    <location>
        <begin position="1"/>
        <end position="23"/>
    </location>
</feature>
<comment type="catalytic activity">
    <reaction evidence="6">
        <text>an acyl-CoA + acetyl-CoA = a 3-oxoacyl-CoA + CoA</text>
        <dbReference type="Rhea" id="RHEA:21564"/>
        <dbReference type="ChEBI" id="CHEBI:57287"/>
        <dbReference type="ChEBI" id="CHEBI:57288"/>
        <dbReference type="ChEBI" id="CHEBI:58342"/>
        <dbReference type="ChEBI" id="CHEBI:90726"/>
        <dbReference type="EC" id="2.3.1.16"/>
    </reaction>
</comment>
<evidence type="ECO:0000256" key="2">
    <source>
        <dbReference type="ARBA" id="ARBA00010982"/>
    </source>
</evidence>
<dbReference type="GO" id="GO:0005777">
    <property type="term" value="C:peroxisome"/>
    <property type="evidence" value="ECO:0007669"/>
    <property type="project" value="TreeGrafter"/>
</dbReference>
<evidence type="ECO:0000256" key="4">
    <source>
        <dbReference type="ARBA" id="ARBA00023315"/>
    </source>
</evidence>
<keyword evidence="13" id="KW-1185">Reference proteome</keyword>
<dbReference type="PROSITE" id="PS00099">
    <property type="entry name" value="THIOLASE_3"/>
    <property type="match status" value="1"/>
</dbReference>
<evidence type="ECO:0000259" key="11">
    <source>
        <dbReference type="Pfam" id="PF02803"/>
    </source>
</evidence>
<dbReference type="PIRSF" id="PIRSF000429">
    <property type="entry name" value="Ac-CoA_Ac_transf"/>
    <property type="match status" value="1"/>
</dbReference>
<organism evidence="12 13">
    <name type="scientific">Testicularia cyperi</name>
    <dbReference type="NCBI Taxonomy" id="1882483"/>
    <lineage>
        <taxon>Eukaryota</taxon>
        <taxon>Fungi</taxon>
        <taxon>Dikarya</taxon>
        <taxon>Basidiomycota</taxon>
        <taxon>Ustilaginomycotina</taxon>
        <taxon>Ustilaginomycetes</taxon>
        <taxon>Ustilaginales</taxon>
        <taxon>Anthracoideaceae</taxon>
        <taxon>Testicularia</taxon>
    </lineage>
</organism>
<evidence type="ECO:0000313" key="12">
    <source>
        <dbReference type="EMBL" id="PWZ03086.1"/>
    </source>
</evidence>
<dbReference type="InterPro" id="IPR020617">
    <property type="entry name" value="Thiolase_C"/>
</dbReference>
<dbReference type="AlphaFoldDB" id="A0A317XXP3"/>
<evidence type="ECO:0000256" key="1">
    <source>
        <dbReference type="ARBA" id="ARBA00004872"/>
    </source>
</evidence>
<dbReference type="CDD" id="cd00751">
    <property type="entry name" value="thiolase"/>
    <property type="match status" value="1"/>
</dbReference>
<dbReference type="InterPro" id="IPR016039">
    <property type="entry name" value="Thiolase-like"/>
</dbReference>
<dbReference type="EMBL" id="KZ819188">
    <property type="protein sequence ID" value="PWZ03086.1"/>
    <property type="molecule type" value="Genomic_DNA"/>
</dbReference>
<feature type="active site" description="Proton acceptor" evidence="7">
    <location>
        <position position="379"/>
    </location>
</feature>
<dbReference type="GO" id="GO:0010124">
    <property type="term" value="P:phenylacetate catabolic process"/>
    <property type="evidence" value="ECO:0007669"/>
    <property type="project" value="TreeGrafter"/>
</dbReference>
<reference evidence="12 13" key="1">
    <citation type="journal article" date="2018" name="Mol. Biol. Evol.">
        <title>Broad Genomic Sampling Reveals a Smut Pathogenic Ancestry of the Fungal Clade Ustilaginomycotina.</title>
        <authorList>
            <person name="Kijpornyongpan T."/>
            <person name="Mondo S.J."/>
            <person name="Barry K."/>
            <person name="Sandor L."/>
            <person name="Lee J."/>
            <person name="Lipzen A."/>
            <person name="Pangilinan J."/>
            <person name="LaButti K."/>
            <person name="Hainaut M."/>
            <person name="Henrissat B."/>
            <person name="Grigoriev I.V."/>
            <person name="Spatafora J.W."/>
            <person name="Aime M.C."/>
        </authorList>
    </citation>
    <scope>NUCLEOTIDE SEQUENCE [LARGE SCALE GENOMIC DNA]</scope>
    <source>
        <strain evidence="12 13">MCA 3645</strain>
    </source>
</reference>
<sequence>MSQRIGQIASHLDPRSWSSKGIHAHQAKNDSDVVIVAAGRTPFTKAYKGAMKDSKFDLLCYEFFKSLLAAANSNGGGSFDPKLIQDVVVGNVHNDEAPYYVRAAALAAGIPNTSPAIVVNRFCSSGLMAIRAIANGIQSGEIECGLAAGIEHMSTQPKRPTVISDEISAKSQEADDCKMPMGWTSENVAKDFGISRQKMDEYAARSHQRALDAQQRGYFDAEIFPVNVVSVGKDGVRSSAVVSADEGPRAGTTAESLGKIKSAFPQWAPGNTTGGNASQITDGAAGVILMRRSLANKLGMKVLGKYVSCAVTGLEPRIMGIGPSSAIPKLLEQTGVNQDQVDLFEINEAFASMYVYCVEKLGLDPAKVNVNGGACALGHPLGATGARLVVTALQELKRRNQHVAVVSMCIGLGMGAAGLIIRED</sequence>
<keyword evidence="4 8" id="KW-0012">Acyltransferase</keyword>
<dbReference type="InterPro" id="IPR020615">
    <property type="entry name" value="Thiolase_acyl_enz_int_AS"/>
</dbReference>
<evidence type="ECO:0000313" key="13">
    <source>
        <dbReference type="Proteomes" id="UP000246740"/>
    </source>
</evidence>
<gene>
    <name evidence="12" type="ORF">BCV70DRAFT_11527</name>
</gene>
<dbReference type="PANTHER" id="PTHR43853">
    <property type="entry name" value="3-KETOACYL-COA THIOLASE, PEROXISOMAL"/>
    <property type="match status" value="1"/>
</dbReference>
<feature type="active site" description="Proton acceptor" evidence="7">
    <location>
        <position position="409"/>
    </location>
</feature>
<keyword evidence="3 8" id="KW-0808">Transferase</keyword>
<evidence type="ECO:0000259" key="10">
    <source>
        <dbReference type="Pfam" id="PF00108"/>
    </source>
</evidence>
<feature type="active site" description="Acyl-thioester intermediate" evidence="7">
    <location>
        <position position="123"/>
    </location>
</feature>
<dbReference type="OrthoDB" id="5404651at2759"/>
<dbReference type="PANTHER" id="PTHR43853:SF10">
    <property type="entry name" value="ACETYL-COA C-ACETYLTRANSFERASE"/>
    <property type="match status" value="1"/>
</dbReference>
<dbReference type="NCBIfam" id="TIGR01930">
    <property type="entry name" value="AcCoA-C-Actrans"/>
    <property type="match status" value="1"/>
</dbReference>
<dbReference type="InterPro" id="IPR050215">
    <property type="entry name" value="Thiolase-like_sf_Thiolase"/>
</dbReference>
<dbReference type="GO" id="GO:0003988">
    <property type="term" value="F:acetyl-CoA C-acyltransferase activity"/>
    <property type="evidence" value="ECO:0007669"/>
    <property type="project" value="UniProtKB-EC"/>
</dbReference>
<dbReference type="STRING" id="1882483.A0A317XXP3"/>
<comment type="similarity">
    <text evidence="2 8">Belongs to the thiolase-like superfamily. Thiolase family.</text>
</comment>
<dbReference type="Pfam" id="PF00108">
    <property type="entry name" value="Thiolase_N"/>
    <property type="match status" value="1"/>
</dbReference>
<evidence type="ECO:0000256" key="8">
    <source>
        <dbReference type="RuleBase" id="RU003557"/>
    </source>
</evidence>
<protein>
    <recommendedName>
        <fullName evidence="5">acetyl-CoA C-acyltransferase</fullName>
        <ecNumber evidence="5">2.3.1.16</ecNumber>
    </recommendedName>
</protein>
<accession>A0A317XXP3</accession>
<feature type="domain" description="Thiolase N-terminal" evidence="10">
    <location>
        <begin position="33"/>
        <end position="293"/>
    </location>
</feature>